<keyword evidence="5 7" id="KW-1133">Transmembrane helix</keyword>
<name>A0A7S1SIY3_9CHLO</name>
<dbReference type="GO" id="GO:0012505">
    <property type="term" value="C:endomembrane system"/>
    <property type="evidence" value="ECO:0007669"/>
    <property type="project" value="UniProtKB-SubCell"/>
</dbReference>
<reference evidence="8" key="1">
    <citation type="submission" date="2021-01" db="EMBL/GenBank/DDBJ databases">
        <authorList>
            <person name="Corre E."/>
            <person name="Pelletier E."/>
            <person name="Niang G."/>
            <person name="Scheremetjew M."/>
            <person name="Finn R."/>
            <person name="Kale V."/>
            <person name="Holt S."/>
            <person name="Cochrane G."/>
            <person name="Meng A."/>
            <person name="Brown T."/>
            <person name="Cohen L."/>
        </authorList>
    </citation>
    <scope>NUCLEOTIDE SEQUENCE</scope>
    <source>
        <strain evidence="8">PLY429</strain>
    </source>
</reference>
<keyword evidence="3" id="KW-0813">Transport</keyword>
<dbReference type="GO" id="GO:0051453">
    <property type="term" value="P:regulation of intracellular pH"/>
    <property type="evidence" value="ECO:0007669"/>
    <property type="project" value="TreeGrafter"/>
</dbReference>
<comment type="subcellular location">
    <subcellularLocation>
        <location evidence="1">Endomembrane system</location>
        <topology evidence="1">Multi-pass membrane protein</topology>
    </subcellularLocation>
</comment>
<organism evidence="8">
    <name type="scientific">Tetraselmis chuii</name>
    <dbReference type="NCBI Taxonomy" id="63592"/>
    <lineage>
        <taxon>Eukaryota</taxon>
        <taxon>Viridiplantae</taxon>
        <taxon>Chlorophyta</taxon>
        <taxon>core chlorophytes</taxon>
        <taxon>Chlorodendrophyceae</taxon>
        <taxon>Chlorodendrales</taxon>
        <taxon>Chlorodendraceae</taxon>
        <taxon>Tetraselmis</taxon>
    </lineage>
</organism>
<evidence type="ECO:0000256" key="3">
    <source>
        <dbReference type="ARBA" id="ARBA00022448"/>
    </source>
</evidence>
<proteinExistence type="inferred from homology"/>
<feature type="transmembrane region" description="Helical" evidence="7">
    <location>
        <begin position="103"/>
        <end position="122"/>
    </location>
</feature>
<evidence type="ECO:0000256" key="1">
    <source>
        <dbReference type="ARBA" id="ARBA00004127"/>
    </source>
</evidence>
<feature type="transmembrane region" description="Helical" evidence="7">
    <location>
        <begin position="72"/>
        <end position="91"/>
    </location>
</feature>
<dbReference type="GO" id="GO:0005773">
    <property type="term" value="C:vacuole"/>
    <property type="evidence" value="ECO:0007669"/>
    <property type="project" value="TreeGrafter"/>
</dbReference>
<evidence type="ECO:0000313" key="8">
    <source>
        <dbReference type="EMBL" id="CAD9200264.1"/>
    </source>
</evidence>
<evidence type="ECO:0000256" key="2">
    <source>
        <dbReference type="ARBA" id="ARBA00007467"/>
    </source>
</evidence>
<accession>A0A7S1SIY3</accession>
<comment type="similarity">
    <text evidence="2 7">Belongs to the battenin family.</text>
</comment>
<keyword evidence="6 7" id="KW-0472">Membrane</keyword>
<dbReference type="SUPFAM" id="SSF103473">
    <property type="entry name" value="MFS general substrate transporter"/>
    <property type="match status" value="1"/>
</dbReference>
<comment type="caution">
    <text evidence="7">Lacks conserved residue(s) required for the propagation of feature annotation.</text>
</comment>
<dbReference type="InterPro" id="IPR003492">
    <property type="entry name" value="Battenin_disease_Cln3"/>
</dbReference>
<dbReference type="PANTHER" id="PTHR10981:SF0">
    <property type="entry name" value="BATTENIN"/>
    <property type="match status" value="1"/>
</dbReference>
<dbReference type="PANTHER" id="PTHR10981">
    <property type="entry name" value="BATTENIN"/>
    <property type="match status" value="1"/>
</dbReference>
<evidence type="ECO:0000256" key="4">
    <source>
        <dbReference type="ARBA" id="ARBA00022692"/>
    </source>
</evidence>
<evidence type="ECO:0000256" key="6">
    <source>
        <dbReference type="ARBA" id="ARBA00023136"/>
    </source>
</evidence>
<evidence type="ECO:0000256" key="7">
    <source>
        <dbReference type="RuleBase" id="RU361113"/>
    </source>
</evidence>
<dbReference type="Pfam" id="PF02487">
    <property type="entry name" value="CLN3"/>
    <property type="match status" value="1"/>
</dbReference>
<keyword evidence="4 7" id="KW-0812">Transmembrane</keyword>
<dbReference type="InterPro" id="IPR036259">
    <property type="entry name" value="MFS_trans_sf"/>
</dbReference>
<evidence type="ECO:0008006" key="9">
    <source>
        <dbReference type="Google" id="ProtNLM"/>
    </source>
</evidence>
<protein>
    <recommendedName>
        <fullName evidence="9">Battenin</fullName>
    </recommendedName>
</protein>
<dbReference type="AlphaFoldDB" id="A0A7S1SIY3"/>
<gene>
    <name evidence="8" type="ORF">TCHU04912_LOCUS2497</name>
</gene>
<feature type="transmembrane region" description="Helical" evidence="7">
    <location>
        <begin position="137"/>
        <end position="158"/>
    </location>
</feature>
<dbReference type="GO" id="GO:0016020">
    <property type="term" value="C:membrane"/>
    <property type="evidence" value="ECO:0007669"/>
    <property type="project" value="InterPro"/>
</dbReference>
<dbReference type="EMBL" id="HBGG01005256">
    <property type="protein sequence ID" value="CAD9200264.1"/>
    <property type="molecule type" value="Transcribed_RNA"/>
</dbReference>
<evidence type="ECO:0000256" key="5">
    <source>
        <dbReference type="ARBA" id="ARBA00022989"/>
    </source>
</evidence>
<dbReference type="PRINTS" id="PR01315">
    <property type="entry name" value="BATTENIN"/>
</dbReference>
<sequence length="176" mass="18864">MLPLFLVYYFEYLINQSMFFPAGLAVSAPGKAHISTACHTYSTLQFLYQLGVLVSRSSTSVFRISTLWPLPVLQGLNAGAMLLLIVTLGNAGGGSGGAETRWLVWLLVVWEGLLGGATYVNAFTNLSEFTSAREREFAMGITSLADSIGICLAALSSLHLEPALLRMMGISGAIHC</sequence>